<organism evidence="2 3">
    <name type="scientific">Streptomyces viridochromogenes Tue57</name>
    <dbReference type="NCBI Taxonomy" id="1160705"/>
    <lineage>
        <taxon>Bacteria</taxon>
        <taxon>Bacillati</taxon>
        <taxon>Actinomycetota</taxon>
        <taxon>Actinomycetes</taxon>
        <taxon>Kitasatosporales</taxon>
        <taxon>Streptomycetaceae</taxon>
        <taxon>Streptomyces</taxon>
    </lineage>
</organism>
<comment type="caution">
    <text evidence="2">The sequence shown here is derived from an EMBL/GenBank/DDBJ whole genome shotgun (WGS) entry which is preliminary data.</text>
</comment>
<reference evidence="2 3" key="1">
    <citation type="journal article" date="2013" name="Genome Announc.">
        <title>Draft Genome Sequence of Streptomyces viridochromogenes Strain Tu57, Producer of Avilamycin.</title>
        <authorList>
            <person name="Gruning B.A."/>
            <person name="Erxleben A."/>
            <person name="Hahnlein A."/>
            <person name="Gunther S."/>
        </authorList>
    </citation>
    <scope>NUCLEOTIDE SEQUENCE [LARGE SCALE GENOMIC DNA]</scope>
    <source>
        <strain evidence="2 3">Tue57</strain>
    </source>
</reference>
<protein>
    <submittedName>
        <fullName evidence="2">Putative Peptidase dimerization</fullName>
    </submittedName>
</protein>
<feature type="region of interest" description="Disordered" evidence="1">
    <location>
        <begin position="1"/>
        <end position="87"/>
    </location>
</feature>
<accession>L8NZE8</accession>
<dbReference type="Proteomes" id="UP000011205">
    <property type="component" value="Unassembled WGS sequence"/>
</dbReference>
<sequence length="115" mass="11257">MDDVAAVGGEGPGPLVPVRRGVDAGVQGPPAAGPPARDLDRQSDGVARVAVQAAIRQPPPGEPVLQDAEDGPVVVDPGAAGAADQPLGEGITSASAVMGPLCPGVVSVTPRRLCN</sequence>
<name>L8NZE8_STRVR</name>
<proteinExistence type="predicted"/>
<gene>
    <name evidence="2" type="ORF">STVIR_8358</name>
</gene>
<feature type="compositionally biased region" description="Low complexity" evidence="1">
    <location>
        <begin position="71"/>
        <end position="86"/>
    </location>
</feature>
<dbReference type="PATRIC" id="fig|1160705.3.peg.8258"/>
<evidence type="ECO:0000256" key="1">
    <source>
        <dbReference type="SAM" id="MobiDB-lite"/>
    </source>
</evidence>
<evidence type="ECO:0000313" key="3">
    <source>
        <dbReference type="Proteomes" id="UP000011205"/>
    </source>
</evidence>
<evidence type="ECO:0000313" key="2">
    <source>
        <dbReference type="EMBL" id="ELS50651.1"/>
    </source>
</evidence>
<feature type="compositionally biased region" description="Low complexity" evidence="1">
    <location>
        <begin position="16"/>
        <end position="36"/>
    </location>
</feature>
<dbReference type="EMBL" id="AMLP01000270">
    <property type="protein sequence ID" value="ELS50651.1"/>
    <property type="molecule type" value="Genomic_DNA"/>
</dbReference>
<feature type="compositionally biased region" description="Low complexity" evidence="1">
    <location>
        <begin position="46"/>
        <end position="56"/>
    </location>
</feature>
<dbReference type="AlphaFoldDB" id="L8NZE8"/>